<keyword evidence="1" id="KW-0175">Coiled coil</keyword>
<feature type="transmembrane region" description="Helical" evidence="3">
    <location>
        <begin position="33"/>
        <end position="51"/>
    </location>
</feature>
<dbReference type="OrthoDB" id="1311366at2"/>
<dbReference type="InterPro" id="IPR022187">
    <property type="entry name" value="Conjug_transposon_TraM"/>
</dbReference>
<organism evidence="5 6">
    <name type="scientific">Alistipes communis</name>
    <dbReference type="NCBI Taxonomy" id="2585118"/>
    <lineage>
        <taxon>Bacteria</taxon>
        <taxon>Pseudomonadati</taxon>
        <taxon>Bacteroidota</taxon>
        <taxon>Bacteroidia</taxon>
        <taxon>Bacteroidales</taxon>
        <taxon>Rikenellaceae</taxon>
        <taxon>Alistipes</taxon>
    </lineage>
</organism>
<protein>
    <submittedName>
        <fullName evidence="5">Conjugative transposon protein TraM</fullName>
    </submittedName>
</protein>
<keyword evidence="3" id="KW-1133">Transmembrane helix</keyword>
<feature type="region of interest" description="Disordered" evidence="2">
    <location>
        <begin position="1"/>
        <end position="25"/>
    </location>
</feature>
<dbReference type="EMBL" id="AP019735">
    <property type="protein sequence ID" value="BBL02764.1"/>
    <property type="molecule type" value="Genomic_DNA"/>
</dbReference>
<feature type="region of interest" description="Disordered" evidence="2">
    <location>
        <begin position="224"/>
        <end position="249"/>
    </location>
</feature>
<evidence type="ECO:0000259" key="4">
    <source>
        <dbReference type="Pfam" id="PF12508"/>
    </source>
</evidence>
<evidence type="ECO:0000256" key="2">
    <source>
        <dbReference type="SAM" id="MobiDB-lite"/>
    </source>
</evidence>
<proteinExistence type="predicted"/>
<dbReference type="KEGG" id="acou:A5CBH24_00770"/>
<keyword evidence="3" id="KW-0472">Membrane</keyword>
<keyword evidence="3" id="KW-0812">Transmembrane</keyword>
<dbReference type="Pfam" id="PF12508">
    <property type="entry name" value="Transposon_TraM"/>
    <property type="match status" value="1"/>
</dbReference>
<keyword evidence="6" id="KW-1185">Reference proteome</keyword>
<dbReference type="Proteomes" id="UP000318946">
    <property type="component" value="Chromosome"/>
</dbReference>
<dbReference type="NCBIfam" id="TIGR03779">
    <property type="entry name" value="Bac_Flav_CT_M"/>
    <property type="match status" value="1"/>
</dbReference>
<feature type="compositionally biased region" description="Polar residues" evidence="2">
    <location>
        <begin position="237"/>
        <end position="246"/>
    </location>
</feature>
<evidence type="ECO:0000313" key="6">
    <source>
        <dbReference type="Proteomes" id="UP000318946"/>
    </source>
</evidence>
<dbReference type="AlphaFoldDB" id="A0A4Y1WQG0"/>
<dbReference type="InterPro" id="IPR055407">
    <property type="entry name" value="TraM_C"/>
</dbReference>
<sequence>MKENEKHGSNEQPAPEKPAKELTEQQIQQRRKMIVFPLMLLAFAAIMWLIFAPSGGEETTEQAGLNTSLPTPEQSGIVADKRDAYVQQEMKAKQEAKMRSLEDFAFSLGEEPESEEERAAREERELRMAPKPVEYYEAPSRFESGTLHSSVGAYHDLNRQIGSFYEETQNEAESDREKELQERIDRLEAQLEDEQARQSAEEQQLALIEKSYQLASKYMNGGQNAGGAAEAVRTSPEGGTSRSGRSAVQPVAQVRREVISRLAAPMPDSVFVAEFTKPRNWGFNTAAGNENPVQKNSIGACIYRTTSVTDGKEVPLRLTEPMRAGGVLIPANTVLTGTARIDGERMMITVSAVQYRGSVIPVELLVYDMDGGEGISVPASDEISAVKEIAANAGSGLGSSITITDDAGTQLLSDLGRSVIQGTAQYVGQKMRQVRVTLKAGYRVLLLPPLE</sequence>
<gene>
    <name evidence="5" type="ORF">A5CBH24_00770</name>
</gene>
<reference evidence="6" key="1">
    <citation type="submission" date="2019-06" db="EMBL/GenBank/DDBJ databases">
        <title>Alistipes onderdonkii subsp. vulgaris subsp. nov., Alistipes dispar sp. nov. and Alistipes communis sp. nov., isolated from human faeces, and creation of Alistipes onderdonkii subsp. onderdonkii subsp. nov.</title>
        <authorList>
            <person name="Sakamoto M."/>
            <person name="Ikeyama N."/>
            <person name="Ogata Y."/>
            <person name="Suda W."/>
            <person name="Iino T."/>
            <person name="Hattori M."/>
            <person name="Ohkuma M."/>
        </authorList>
    </citation>
    <scope>NUCLEOTIDE SEQUENCE [LARGE SCALE GENOMIC DNA]</scope>
    <source>
        <strain evidence="6">5CBH24</strain>
    </source>
</reference>
<dbReference type="RefSeq" id="WP_141411817.1">
    <property type="nucleotide sequence ID" value="NZ_AP019735.1"/>
</dbReference>
<feature type="coiled-coil region" evidence="1">
    <location>
        <begin position="170"/>
        <end position="204"/>
    </location>
</feature>
<accession>A0A4Y1WQG0</accession>
<dbReference type="GeneID" id="78340799"/>
<evidence type="ECO:0000256" key="1">
    <source>
        <dbReference type="SAM" id="Coils"/>
    </source>
</evidence>
<name>A0A4Y1WQG0_9BACT</name>
<evidence type="ECO:0000256" key="3">
    <source>
        <dbReference type="SAM" id="Phobius"/>
    </source>
</evidence>
<evidence type="ECO:0000313" key="5">
    <source>
        <dbReference type="EMBL" id="BBL02764.1"/>
    </source>
</evidence>
<feature type="domain" description="Conjugative transposon TraM C-terminal" evidence="4">
    <location>
        <begin position="298"/>
        <end position="446"/>
    </location>
</feature>